<evidence type="ECO:0000259" key="3">
    <source>
        <dbReference type="PROSITE" id="PS50943"/>
    </source>
</evidence>
<evidence type="ECO:0000256" key="2">
    <source>
        <dbReference type="ARBA" id="ARBA00023125"/>
    </source>
</evidence>
<keyword evidence="2" id="KW-0238">DNA-binding</keyword>
<evidence type="ECO:0000313" key="5">
    <source>
        <dbReference type="Proteomes" id="UP000239485"/>
    </source>
</evidence>
<dbReference type="Pfam" id="PF13560">
    <property type="entry name" value="HTH_31"/>
    <property type="match status" value="1"/>
</dbReference>
<dbReference type="PANTHER" id="PTHR46797:SF1">
    <property type="entry name" value="METHYLPHOSPHONATE SYNTHASE"/>
    <property type="match status" value="1"/>
</dbReference>
<evidence type="ECO:0000313" key="4">
    <source>
        <dbReference type="EMBL" id="PPK98195.1"/>
    </source>
</evidence>
<dbReference type="PANTHER" id="PTHR46797">
    <property type="entry name" value="HTH-TYPE TRANSCRIPTIONAL REGULATOR"/>
    <property type="match status" value="1"/>
</dbReference>
<gene>
    <name evidence="4" type="ORF">CLV92_102348</name>
</gene>
<name>A0A2S6IV90_9ACTN</name>
<dbReference type="PROSITE" id="PS50943">
    <property type="entry name" value="HTH_CROC1"/>
    <property type="match status" value="1"/>
</dbReference>
<dbReference type="SMART" id="SM00530">
    <property type="entry name" value="HTH_XRE"/>
    <property type="match status" value="1"/>
</dbReference>
<keyword evidence="5" id="KW-1185">Reference proteome</keyword>
<dbReference type="Gene3D" id="1.10.260.40">
    <property type="entry name" value="lambda repressor-like DNA-binding domains"/>
    <property type="match status" value="1"/>
</dbReference>
<dbReference type="GO" id="GO:0003700">
    <property type="term" value="F:DNA-binding transcription factor activity"/>
    <property type="evidence" value="ECO:0007669"/>
    <property type="project" value="TreeGrafter"/>
</dbReference>
<dbReference type="SUPFAM" id="SSF47413">
    <property type="entry name" value="lambda repressor-like DNA-binding domains"/>
    <property type="match status" value="1"/>
</dbReference>
<dbReference type="Pfam" id="PF06114">
    <property type="entry name" value="Peptidase_M78"/>
    <property type="match status" value="1"/>
</dbReference>
<comment type="caution">
    <text evidence="4">The sequence shown here is derived from an EMBL/GenBank/DDBJ whole genome shotgun (WGS) entry which is preliminary data.</text>
</comment>
<dbReference type="EMBL" id="PTJD01000002">
    <property type="protein sequence ID" value="PPK98195.1"/>
    <property type="molecule type" value="Genomic_DNA"/>
</dbReference>
<proteinExistence type="inferred from homology"/>
<dbReference type="InterPro" id="IPR010359">
    <property type="entry name" value="IrrE_HExxH"/>
</dbReference>
<evidence type="ECO:0000256" key="1">
    <source>
        <dbReference type="ARBA" id="ARBA00007227"/>
    </source>
</evidence>
<feature type="domain" description="HTH cro/C1-type" evidence="3">
    <location>
        <begin position="27"/>
        <end position="81"/>
    </location>
</feature>
<comment type="similarity">
    <text evidence="1">Belongs to the short-chain fatty acyl-CoA assimilation regulator (ScfR) family.</text>
</comment>
<organism evidence="4 5">
    <name type="scientific">Kineococcus xinjiangensis</name>
    <dbReference type="NCBI Taxonomy" id="512762"/>
    <lineage>
        <taxon>Bacteria</taxon>
        <taxon>Bacillati</taxon>
        <taxon>Actinomycetota</taxon>
        <taxon>Actinomycetes</taxon>
        <taxon>Kineosporiales</taxon>
        <taxon>Kineosporiaceae</taxon>
        <taxon>Kineococcus</taxon>
    </lineage>
</organism>
<dbReference type="Proteomes" id="UP000239485">
    <property type="component" value="Unassembled WGS sequence"/>
</dbReference>
<dbReference type="GO" id="GO:0003677">
    <property type="term" value="F:DNA binding"/>
    <property type="evidence" value="ECO:0007669"/>
    <property type="project" value="UniProtKB-KW"/>
</dbReference>
<protein>
    <submittedName>
        <fullName evidence="4">Uncharacterized protein DUF955</fullName>
    </submittedName>
</protein>
<dbReference type="GO" id="GO:0005829">
    <property type="term" value="C:cytosol"/>
    <property type="evidence" value="ECO:0007669"/>
    <property type="project" value="TreeGrafter"/>
</dbReference>
<dbReference type="InterPro" id="IPR050807">
    <property type="entry name" value="TransReg_Diox_bact_type"/>
</dbReference>
<dbReference type="AlphaFoldDB" id="A0A2S6IV90"/>
<dbReference type="InterPro" id="IPR001387">
    <property type="entry name" value="Cro/C1-type_HTH"/>
</dbReference>
<reference evidence="4 5" key="1">
    <citation type="submission" date="2018-02" db="EMBL/GenBank/DDBJ databases">
        <title>Genomic Encyclopedia of Archaeal and Bacterial Type Strains, Phase II (KMG-II): from individual species to whole genera.</title>
        <authorList>
            <person name="Goeker M."/>
        </authorList>
    </citation>
    <scope>NUCLEOTIDE SEQUENCE [LARGE SCALE GENOMIC DNA]</scope>
    <source>
        <strain evidence="4 5">DSM 22857</strain>
    </source>
</reference>
<sequence length="504" mass="55549">MNICVPSRTVRPMSEFTPDALLVGRRVRQLRKARGWTLQDLAARVERAPSALSMLENGRREPKLSLLHALADAFAVTVADLLGAGPLDRRAALEVELQRAQDTSAYRSLGLPQVRPGPRLPTPVLEALVGLHAELNRQATAHLATPEEARRANTELRALMRERDNYFGEVEAAAADVLRAAGHAGGPLTERDITAIAARLGYTLHREADLPHAARSVIDLRHRRIFLPHPRDGRGHGRRQVALQALGHIVLGHSEPDGYAGFLRQRVEVNYFAAAVLVPEVHAVRLLQAAKAERDIAVEDLRDAFAVSYETAAHRFTNLATRHLGIPVHFMRVHESGTIYKAYENDGVRFPTDVTGAIEGQPVCRHWTARAVFARPELHGAYQQYTDTSSGTYWCTALVEPAAQGDFSVSVGVPYAHVKWFRGKETRERDTSRCPEESCCRTPPAQLRRQWEGSVLASARAHTHLLAALPPGTFPGVDDTEVLRFLEARAREWDPAGEPTAAGG</sequence>
<dbReference type="InterPro" id="IPR010982">
    <property type="entry name" value="Lambda_DNA-bd_dom_sf"/>
</dbReference>
<accession>A0A2S6IV90</accession>
<dbReference type="CDD" id="cd00093">
    <property type="entry name" value="HTH_XRE"/>
    <property type="match status" value="1"/>
</dbReference>